<dbReference type="Pfam" id="PF09856">
    <property type="entry name" value="ScfRs"/>
    <property type="match status" value="1"/>
</dbReference>
<dbReference type="SUPFAM" id="SSF47413">
    <property type="entry name" value="lambda repressor-like DNA-binding domains"/>
    <property type="match status" value="1"/>
</dbReference>
<keyword evidence="2" id="KW-0805">Transcription regulation</keyword>
<dbReference type="GO" id="GO:0003700">
    <property type="term" value="F:DNA-binding transcription factor activity"/>
    <property type="evidence" value="ECO:0007669"/>
    <property type="project" value="TreeGrafter"/>
</dbReference>
<dbReference type="Pfam" id="PF06114">
    <property type="entry name" value="Peptidase_M78"/>
    <property type="match status" value="1"/>
</dbReference>
<dbReference type="RefSeq" id="WP_183119399.1">
    <property type="nucleotide sequence ID" value="NZ_JABEQF010000006.1"/>
</dbReference>
<keyword evidence="4" id="KW-0804">Transcription</keyword>
<evidence type="ECO:0000256" key="2">
    <source>
        <dbReference type="ARBA" id="ARBA00023015"/>
    </source>
</evidence>
<dbReference type="Pfam" id="PF13560">
    <property type="entry name" value="HTH_31"/>
    <property type="match status" value="1"/>
</dbReference>
<dbReference type="Proteomes" id="UP000555756">
    <property type="component" value="Unassembled WGS sequence"/>
</dbReference>
<protein>
    <submittedName>
        <fullName evidence="6">DUF2083 domain-containing protein</fullName>
    </submittedName>
</protein>
<sequence>MARPAAKLFAGHRIRQLRDRDRMTQSALARGLAVSASYLNQIEHDQRPLSPKLLARLGALFGVPADYFGDSDELRQLQALREIMGDPLFGPAGVPAAELQAAVRAAPSLAGQVVHLYRAYLAGREQGTLPTLGPGTRPVPEAVAPYEAVGDWVQAERNYFDGIDRAAEDRARALDLAGLGPVEAMIRHLRDRHGLAVQDGDLAEHGVMWRLDRRQGRLLLARGAPAESRAFWMAQVVAQAEDGARFDRVIRRSPLMTADARALARVGLVNYYAGALMMPYDRFRAAAHDSRHDIERLQHQFGASFEQVCHRLSTLQGPGREGVPFYFLKTDIAGNVLKSSSANSFRLSRFGGPCPLWNVFRAFGMPGQISVQLSRTTDDALYLNVARTVGHAGQSYFDRPRLVAVVLGCAVSDARDMVYATGLALGDPRIAVPIGPGCRGCDRVDCRHRAVPAIGQPLDVGSEERGVVPYRIGSHRPGGRLA</sequence>
<dbReference type="InterPro" id="IPR050807">
    <property type="entry name" value="TransReg_Diox_bact_type"/>
</dbReference>
<dbReference type="GO" id="GO:0005829">
    <property type="term" value="C:cytosol"/>
    <property type="evidence" value="ECO:0007669"/>
    <property type="project" value="TreeGrafter"/>
</dbReference>
<dbReference type="Gene3D" id="1.10.260.40">
    <property type="entry name" value="lambda repressor-like DNA-binding domains"/>
    <property type="match status" value="1"/>
</dbReference>
<dbReference type="AlphaFoldDB" id="A0A7W4JSV0"/>
<proteinExistence type="inferred from homology"/>
<dbReference type="InterPro" id="IPR026281">
    <property type="entry name" value="HTH_RamB"/>
</dbReference>
<evidence type="ECO:0000256" key="1">
    <source>
        <dbReference type="ARBA" id="ARBA00007227"/>
    </source>
</evidence>
<evidence type="ECO:0000313" key="7">
    <source>
        <dbReference type="Proteomes" id="UP000555756"/>
    </source>
</evidence>
<comment type="similarity">
    <text evidence="1">Belongs to the short-chain fatty acyl-CoA assimilation regulator (ScfR) family.</text>
</comment>
<keyword evidence="7" id="KW-1185">Reference proteome</keyword>
<evidence type="ECO:0000259" key="5">
    <source>
        <dbReference type="PROSITE" id="PS50943"/>
    </source>
</evidence>
<organism evidence="6 7">
    <name type="scientific">Gluconacetobacter azotocaptans</name>
    <dbReference type="NCBI Taxonomy" id="142834"/>
    <lineage>
        <taxon>Bacteria</taxon>
        <taxon>Pseudomonadati</taxon>
        <taxon>Pseudomonadota</taxon>
        <taxon>Alphaproteobacteria</taxon>
        <taxon>Acetobacterales</taxon>
        <taxon>Acetobacteraceae</taxon>
        <taxon>Gluconacetobacter</taxon>
    </lineage>
</organism>
<dbReference type="GO" id="GO:0003677">
    <property type="term" value="F:DNA binding"/>
    <property type="evidence" value="ECO:0007669"/>
    <property type="project" value="UniProtKB-KW"/>
</dbReference>
<name>A0A7W4JSV0_9PROT</name>
<keyword evidence="3" id="KW-0238">DNA-binding</keyword>
<dbReference type="InterPro" id="IPR010982">
    <property type="entry name" value="Lambda_DNA-bd_dom_sf"/>
</dbReference>
<dbReference type="InterPro" id="IPR018653">
    <property type="entry name" value="ScfR_C"/>
</dbReference>
<evidence type="ECO:0000256" key="4">
    <source>
        <dbReference type="ARBA" id="ARBA00023163"/>
    </source>
</evidence>
<dbReference type="EMBL" id="JABEQF010000006">
    <property type="protein sequence ID" value="MBB2190253.1"/>
    <property type="molecule type" value="Genomic_DNA"/>
</dbReference>
<evidence type="ECO:0000256" key="3">
    <source>
        <dbReference type="ARBA" id="ARBA00023125"/>
    </source>
</evidence>
<gene>
    <name evidence="6" type="ORF">HLH34_09775</name>
</gene>
<feature type="domain" description="HTH cro/C1-type" evidence="5">
    <location>
        <begin position="14"/>
        <end position="68"/>
    </location>
</feature>
<dbReference type="SMART" id="SM00530">
    <property type="entry name" value="HTH_XRE"/>
    <property type="match status" value="1"/>
</dbReference>
<comment type="caution">
    <text evidence="6">The sequence shown here is derived from an EMBL/GenBank/DDBJ whole genome shotgun (WGS) entry which is preliminary data.</text>
</comment>
<evidence type="ECO:0000313" key="6">
    <source>
        <dbReference type="EMBL" id="MBB2190253.1"/>
    </source>
</evidence>
<dbReference type="PROSITE" id="PS50943">
    <property type="entry name" value="HTH_CROC1"/>
    <property type="match status" value="1"/>
</dbReference>
<dbReference type="PANTHER" id="PTHR46797">
    <property type="entry name" value="HTH-TYPE TRANSCRIPTIONAL REGULATOR"/>
    <property type="match status" value="1"/>
</dbReference>
<accession>A0A7W4JSV0</accession>
<dbReference type="InterPro" id="IPR001387">
    <property type="entry name" value="Cro/C1-type_HTH"/>
</dbReference>
<dbReference type="CDD" id="cd00093">
    <property type="entry name" value="HTH_XRE"/>
    <property type="match status" value="1"/>
</dbReference>
<reference evidence="6 7" key="1">
    <citation type="submission" date="2020-04" db="EMBL/GenBank/DDBJ databases">
        <title>Description of novel Gluconacetobacter.</title>
        <authorList>
            <person name="Sombolestani A."/>
        </authorList>
    </citation>
    <scope>NUCLEOTIDE SEQUENCE [LARGE SCALE GENOMIC DNA]</scope>
    <source>
        <strain evidence="6 7">LMG 21311</strain>
    </source>
</reference>
<dbReference type="PIRSF" id="PIRSF019251">
    <property type="entry name" value="Rv0465c"/>
    <property type="match status" value="1"/>
</dbReference>
<dbReference type="PANTHER" id="PTHR46797:SF23">
    <property type="entry name" value="HTH-TYPE TRANSCRIPTIONAL REGULATOR SUTR"/>
    <property type="match status" value="1"/>
</dbReference>
<dbReference type="InterPro" id="IPR010359">
    <property type="entry name" value="IrrE_HExxH"/>
</dbReference>